<keyword evidence="2" id="KW-0472">Membrane</keyword>
<keyword evidence="2" id="KW-0812">Transmembrane</keyword>
<keyword evidence="2" id="KW-1133">Transmembrane helix</keyword>
<evidence type="ECO:0000313" key="4">
    <source>
        <dbReference type="EMBL" id="OHV03662.1"/>
    </source>
</evidence>
<dbReference type="EMBL" id="MLQM01000068">
    <property type="protein sequence ID" value="OHV03662.1"/>
    <property type="molecule type" value="Genomic_DNA"/>
</dbReference>
<gene>
    <name evidence="4" type="ORF">BKN37_13965</name>
</gene>
<evidence type="ECO:0000259" key="3">
    <source>
        <dbReference type="Pfam" id="PF20177"/>
    </source>
</evidence>
<proteinExistence type="predicted"/>
<organism evidence="4 5">
    <name type="scientific">Mycobacterium talmoniae</name>
    <dbReference type="NCBI Taxonomy" id="1858794"/>
    <lineage>
        <taxon>Bacteria</taxon>
        <taxon>Bacillati</taxon>
        <taxon>Actinomycetota</taxon>
        <taxon>Actinomycetes</taxon>
        <taxon>Mycobacteriales</taxon>
        <taxon>Mycobacteriaceae</taxon>
        <taxon>Mycobacterium</taxon>
    </lineage>
</organism>
<evidence type="ECO:0000256" key="1">
    <source>
        <dbReference type="SAM" id="MobiDB-lite"/>
    </source>
</evidence>
<dbReference type="Pfam" id="PF20177">
    <property type="entry name" value="DUF6542"/>
    <property type="match status" value="1"/>
</dbReference>
<feature type="compositionally biased region" description="Low complexity" evidence="1">
    <location>
        <begin position="215"/>
        <end position="236"/>
    </location>
</feature>
<accession>A0A1S1NGW7</accession>
<dbReference type="AlphaFoldDB" id="A0A1S1NGW7"/>
<sequence>MVLKGVCVASRYGRRVLAQRARSAVAAEHRSIHPRLAGVPWWAAILTAATATAVGFAFDAGSGNKELTHVFAALYVLGCVAAVLAVQQSGVFTAVIQPPLILFCSVPGAYWLFHGAAFPGLKNVLINCGYPLIERFPLMLFTSVAVLLIGMVRWYIGMAARLGAASTAKGGAGRAAGIVAKLTSIVGRPAAGDEDPDDKASARTSRRHTIERPARAAARGTRAGKTAKATKRTAPTRSRHIRPPVDDPSEPPVERPRRRRPDYSRDADAAPEPRRRPREREPRDPNRRGQPPREGRADPHVRKGRPTRSARVDPYESADPPERPRRRQPAAKGTNGASSTHHPISRVRYRGATDKDAPRPRPQRKSEPESWEYDI</sequence>
<feature type="region of interest" description="Disordered" evidence="1">
    <location>
        <begin position="188"/>
        <end position="375"/>
    </location>
</feature>
<feature type="transmembrane region" description="Helical" evidence="2">
    <location>
        <begin position="70"/>
        <end position="87"/>
    </location>
</feature>
<dbReference type="InterPro" id="IPR046672">
    <property type="entry name" value="DUF6542"/>
</dbReference>
<feature type="compositionally biased region" description="Basic and acidic residues" evidence="1">
    <location>
        <begin position="261"/>
        <end position="301"/>
    </location>
</feature>
<feature type="transmembrane region" description="Helical" evidence="2">
    <location>
        <begin position="99"/>
        <end position="118"/>
    </location>
</feature>
<dbReference type="Proteomes" id="UP000179734">
    <property type="component" value="Unassembled WGS sequence"/>
</dbReference>
<feature type="compositionally biased region" description="Basic and acidic residues" evidence="1">
    <location>
        <begin position="351"/>
        <end position="368"/>
    </location>
</feature>
<feature type="transmembrane region" description="Helical" evidence="2">
    <location>
        <begin position="39"/>
        <end position="58"/>
    </location>
</feature>
<evidence type="ECO:0000313" key="5">
    <source>
        <dbReference type="Proteomes" id="UP000179734"/>
    </source>
</evidence>
<protein>
    <recommendedName>
        <fullName evidence="3">DUF6542 domain-containing protein</fullName>
    </recommendedName>
</protein>
<reference evidence="4 5" key="1">
    <citation type="submission" date="2016-10" db="EMBL/GenBank/DDBJ databases">
        <title>Genome sequence of Mycobacterium talmonii.</title>
        <authorList>
            <person name="Greninger A.L."/>
            <person name="Elliott B."/>
            <person name="Vasireddy S."/>
            <person name="Vasireddy R."/>
        </authorList>
    </citation>
    <scope>NUCLEOTIDE SEQUENCE [LARGE SCALE GENOMIC DNA]</scope>
    <source>
        <strain evidence="5">NE-TNMC-100812</strain>
    </source>
</reference>
<keyword evidence="5" id="KW-1185">Reference proteome</keyword>
<evidence type="ECO:0000256" key="2">
    <source>
        <dbReference type="SAM" id="Phobius"/>
    </source>
</evidence>
<comment type="caution">
    <text evidence="4">The sequence shown here is derived from an EMBL/GenBank/DDBJ whole genome shotgun (WGS) entry which is preliminary data.</text>
</comment>
<name>A0A1S1NGW7_9MYCO</name>
<feature type="transmembrane region" description="Helical" evidence="2">
    <location>
        <begin position="138"/>
        <end position="156"/>
    </location>
</feature>
<feature type="domain" description="DUF6542" evidence="3">
    <location>
        <begin position="38"/>
        <end position="156"/>
    </location>
</feature>